<dbReference type="InterPro" id="IPR012337">
    <property type="entry name" value="RNaseH-like_sf"/>
</dbReference>
<dbReference type="GO" id="GO:0005829">
    <property type="term" value="C:cytosol"/>
    <property type="evidence" value="ECO:0007669"/>
    <property type="project" value="TreeGrafter"/>
</dbReference>
<organism evidence="2 3">
    <name type="scientific">Sphingobium vermicomposti</name>
    <dbReference type="NCBI Taxonomy" id="529005"/>
    <lineage>
        <taxon>Bacteria</taxon>
        <taxon>Pseudomonadati</taxon>
        <taxon>Pseudomonadota</taxon>
        <taxon>Alphaproteobacteria</taxon>
        <taxon>Sphingomonadales</taxon>
        <taxon>Sphingomonadaceae</taxon>
        <taxon>Sphingobium</taxon>
    </lineage>
</organism>
<dbReference type="GO" id="GO:0003887">
    <property type="term" value="F:DNA-directed DNA polymerase activity"/>
    <property type="evidence" value="ECO:0007669"/>
    <property type="project" value="UniProtKB-EC"/>
</dbReference>
<dbReference type="InterPro" id="IPR036397">
    <property type="entry name" value="RNaseH_sf"/>
</dbReference>
<evidence type="ECO:0000313" key="3">
    <source>
        <dbReference type="Proteomes" id="UP000576821"/>
    </source>
</evidence>
<dbReference type="PANTHER" id="PTHR30231:SF37">
    <property type="entry name" value="EXODEOXYRIBONUCLEASE 10"/>
    <property type="match status" value="1"/>
</dbReference>
<gene>
    <name evidence="2" type="ORF">FHS54_001246</name>
</gene>
<keyword evidence="3" id="KW-1185">Reference proteome</keyword>
<dbReference type="PANTHER" id="PTHR30231">
    <property type="entry name" value="DNA POLYMERASE III SUBUNIT EPSILON"/>
    <property type="match status" value="1"/>
</dbReference>
<dbReference type="EC" id="2.7.7.7" evidence="2"/>
<keyword evidence="2" id="KW-0808">Transferase</keyword>
<dbReference type="Pfam" id="PF00929">
    <property type="entry name" value="RNase_T"/>
    <property type="match status" value="1"/>
</dbReference>
<dbReference type="Proteomes" id="UP000576821">
    <property type="component" value="Unassembled WGS sequence"/>
</dbReference>
<reference evidence="2 3" key="1">
    <citation type="submission" date="2020-03" db="EMBL/GenBank/DDBJ databases">
        <title>Genomic Encyclopedia of Type Strains, Phase IV (KMG-IV): sequencing the most valuable type-strain genomes for metagenomic binning, comparative biology and taxonomic classification.</title>
        <authorList>
            <person name="Goeker M."/>
        </authorList>
    </citation>
    <scope>NUCLEOTIDE SEQUENCE [LARGE SCALE GENOMIC DNA]</scope>
    <source>
        <strain evidence="2 3">DSM 21299</strain>
    </source>
</reference>
<dbReference type="GO" id="GO:0008408">
    <property type="term" value="F:3'-5' exonuclease activity"/>
    <property type="evidence" value="ECO:0007669"/>
    <property type="project" value="TreeGrafter"/>
</dbReference>
<feature type="domain" description="Exonuclease" evidence="1">
    <location>
        <begin position="46"/>
        <end position="209"/>
    </location>
</feature>
<proteinExistence type="predicted"/>
<dbReference type="NCBIfam" id="NF006615">
    <property type="entry name" value="PRK09182.1"/>
    <property type="match status" value="1"/>
</dbReference>
<keyword evidence="2" id="KW-0548">Nucleotidyltransferase</keyword>
<comment type="caution">
    <text evidence="2">The sequence shown here is derived from an EMBL/GenBank/DDBJ whole genome shotgun (WGS) entry which is preliminary data.</text>
</comment>
<sequence>MTMLSSACAAKGIPMFAGGGTRVLHQLHLVDGPTGVGDPNSPYLGVVVDVETTGLDRKQDVIIELAMRQFRYDEVGRITNVGREFCWLQDPGRPLTNEIMKLTGLNDEILKGQSMDKGLVARILRHADLVVAHNASFDRPRIEDEIPDAAGGAWACSCVEVPWRDFGFDGRGLGYLLAQVGYYNCAHRAASDVNSTIALLAHEVSPGRTAMRELIERSSRDSWIVHAKGAAFETKGALKSRGYRWNADLKTWWLETAERLKEEKWLEANIYTSSANPQAFGPEWICVSNRSRWNPVLINLSGPAPKGDLPTAKIGRF</sequence>
<dbReference type="EMBL" id="JAASQR010000002">
    <property type="protein sequence ID" value="NIJ16280.1"/>
    <property type="molecule type" value="Genomic_DNA"/>
</dbReference>
<dbReference type="InterPro" id="IPR013520">
    <property type="entry name" value="Ribonucl_H"/>
</dbReference>
<dbReference type="SMART" id="SM00479">
    <property type="entry name" value="EXOIII"/>
    <property type="match status" value="1"/>
</dbReference>
<dbReference type="AlphaFoldDB" id="A0A846M6D3"/>
<dbReference type="GO" id="GO:0045004">
    <property type="term" value="P:DNA replication proofreading"/>
    <property type="evidence" value="ECO:0007669"/>
    <property type="project" value="TreeGrafter"/>
</dbReference>
<name>A0A846M6D3_9SPHN</name>
<dbReference type="Gene3D" id="3.30.420.10">
    <property type="entry name" value="Ribonuclease H-like superfamily/Ribonuclease H"/>
    <property type="match status" value="1"/>
</dbReference>
<evidence type="ECO:0000259" key="1">
    <source>
        <dbReference type="SMART" id="SM00479"/>
    </source>
</evidence>
<protein>
    <submittedName>
        <fullName evidence="2">DNA polymerase-3 subunit epsilon</fullName>
        <ecNumber evidence="2">2.7.7.7</ecNumber>
    </submittedName>
</protein>
<evidence type="ECO:0000313" key="2">
    <source>
        <dbReference type="EMBL" id="NIJ16280.1"/>
    </source>
</evidence>
<accession>A0A846M6D3</accession>
<dbReference type="GO" id="GO:0003676">
    <property type="term" value="F:nucleic acid binding"/>
    <property type="evidence" value="ECO:0007669"/>
    <property type="project" value="InterPro"/>
</dbReference>
<dbReference type="SUPFAM" id="SSF53098">
    <property type="entry name" value="Ribonuclease H-like"/>
    <property type="match status" value="1"/>
</dbReference>
<dbReference type="CDD" id="cd06127">
    <property type="entry name" value="DEDDh"/>
    <property type="match status" value="1"/>
</dbReference>